<dbReference type="PANTHER" id="PTHR11092">
    <property type="entry name" value="SUGAR NUCLEOTIDE EPIMERASE RELATED"/>
    <property type="match status" value="1"/>
</dbReference>
<dbReference type="InterPro" id="IPR036291">
    <property type="entry name" value="NAD(P)-bd_dom_sf"/>
</dbReference>
<reference evidence="5" key="1">
    <citation type="submission" date="2019-11" db="EMBL/GenBank/DDBJ databases">
        <title>The complete genome sequence of Saccharopolyspora sp. E2A.</title>
        <authorList>
            <person name="Zhang G."/>
        </authorList>
    </citation>
    <scope>NUCLEOTIDE SEQUENCE [LARGE SCALE GENOMIC DNA]</scope>
    <source>
        <strain evidence="5">E2A</strain>
    </source>
</reference>
<feature type="domain" description="DUF1731" evidence="3">
    <location>
        <begin position="246"/>
        <end position="292"/>
    </location>
</feature>
<evidence type="ECO:0000313" key="5">
    <source>
        <dbReference type="Proteomes" id="UP000371041"/>
    </source>
</evidence>
<dbReference type="SUPFAM" id="SSF51735">
    <property type="entry name" value="NAD(P)-binding Rossmann-fold domains"/>
    <property type="match status" value="1"/>
</dbReference>
<organism evidence="4 5">
    <name type="scientific">Allosaccharopolyspora coralli</name>
    <dbReference type="NCBI Taxonomy" id="2665642"/>
    <lineage>
        <taxon>Bacteria</taxon>
        <taxon>Bacillati</taxon>
        <taxon>Actinomycetota</taxon>
        <taxon>Actinomycetes</taxon>
        <taxon>Pseudonocardiales</taxon>
        <taxon>Pseudonocardiaceae</taxon>
        <taxon>Allosaccharopolyspora</taxon>
    </lineage>
</organism>
<evidence type="ECO:0000256" key="1">
    <source>
        <dbReference type="ARBA" id="ARBA00009353"/>
    </source>
</evidence>
<feature type="domain" description="NAD-dependent epimerase/dehydratase" evidence="2">
    <location>
        <begin position="3"/>
        <end position="214"/>
    </location>
</feature>
<dbReference type="EMBL" id="CP045929">
    <property type="protein sequence ID" value="QGK69386.1"/>
    <property type="molecule type" value="Genomic_DNA"/>
</dbReference>
<dbReference type="Pfam" id="PF08338">
    <property type="entry name" value="DUF1731"/>
    <property type="match status" value="1"/>
</dbReference>
<accession>A0A5Q3Q7H0</accession>
<gene>
    <name evidence="4" type="ORF">GIY23_07485</name>
</gene>
<dbReference type="InterPro" id="IPR001509">
    <property type="entry name" value="Epimerase_deHydtase"/>
</dbReference>
<keyword evidence="5" id="KW-1185">Reference proteome</keyword>
<dbReference type="Gene3D" id="3.40.50.720">
    <property type="entry name" value="NAD(P)-binding Rossmann-like Domain"/>
    <property type="match status" value="1"/>
</dbReference>
<protein>
    <submittedName>
        <fullName evidence="4">TIGR01777 family protein</fullName>
    </submittedName>
</protein>
<comment type="similarity">
    <text evidence="1">Belongs to the NAD(P)-dependent epimerase/dehydratase family. SDR39U1 subfamily.</text>
</comment>
<name>A0A5Q3Q7H0_9PSEU</name>
<dbReference type="InterPro" id="IPR013549">
    <property type="entry name" value="DUF1731"/>
</dbReference>
<dbReference type="InterPro" id="IPR010099">
    <property type="entry name" value="SDR39U1"/>
</dbReference>
<dbReference type="NCBIfam" id="TIGR01777">
    <property type="entry name" value="yfcH"/>
    <property type="match status" value="1"/>
</dbReference>
<dbReference type="RefSeq" id="WP_154075982.1">
    <property type="nucleotide sequence ID" value="NZ_CP045929.1"/>
</dbReference>
<sequence length="295" mass="30979">MRVVIAGSSGLLGTSLVPALRQGKHEVIRLVRREPEAPDERGWDPARGHLDDGALHGAEAVINLCGAGIGDKRWTEQRKRELVSSRTQATTVLARAVAEQGIPALLNASAVGYYGDTGDEQVTEDSGSGSGFLADMCRQWEQATAPAADGGARVALLRSGLVLSPAGGLLGPLKPLFKLMLGGRIGSGRQYMPWISLDDEVSAIRFVLENPELSGPVNVTGPVPVTNVEFTHALATALGRPAPWVVPGFALRAVLGEFADEGALVGQRAIPAKLIEHGYPFQHPTLEAALAAVAP</sequence>
<dbReference type="Pfam" id="PF01370">
    <property type="entry name" value="Epimerase"/>
    <property type="match status" value="1"/>
</dbReference>
<dbReference type="AlphaFoldDB" id="A0A5Q3Q7H0"/>
<dbReference type="CDD" id="cd05242">
    <property type="entry name" value="SDR_a8"/>
    <property type="match status" value="1"/>
</dbReference>
<evidence type="ECO:0000259" key="3">
    <source>
        <dbReference type="Pfam" id="PF08338"/>
    </source>
</evidence>
<dbReference type="PANTHER" id="PTHR11092:SF0">
    <property type="entry name" value="EPIMERASE FAMILY PROTEIN SDR39U1"/>
    <property type="match status" value="1"/>
</dbReference>
<proteinExistence type="inferred from homology"/>
<evidence type="ECO:0000259" key="2">
    <source>
        <dbReference type="Pfam" id="PF01370"/>
    </source>
</evidence>
<evidence type="ECO:0000313" key="4">
    <source>
        <dbReference type="EMBL" id="QGK69386.1"/>
    </source>
</evidence>
<dbReference type="KEGG" id="sace:GIY23_07485"/>
<dbReference type="Proteomes" id="UP000371041">
    <property type="component" value="Chromosome"/>
</dbReference>